<reference evidence="2 3" key="1">
    <citation type="submission" date="2020-08" db="EMBL/GenBank/DDBJ databases">
        <title>Functional genomics of gut bacteria from endangered species of beetles.</title>
        <authorList>
            <person name="Carlos-Shanley C."/>
        </authorList>
    </citation>
    <scope>NUCLEOTIDE SEQUENCE [LARGE SCALE GENOMIC DNA]</scope>
    <source>
        <strain evidence="2 3">S00179</strain>
    </source>
</reference>
<keyword evidence="1" id="KW-0732">Signal</keyword>
<dbReference type="AlphaFoldDB" id="A0A7W7KEJ3"/>
<dbReference type="RefSeq" id="WP_184585653.1">
    <property type="nucleotide sequence ID" value="NZ_JACHLI010000001.1"/>
</dbReference>
<dbReference type="EMBL" id="JACHLI010000001">
    <property type="protein sequence ID" value="MBB4861386.1"/>
    <property type="molecule type" value="Genomic_DNA"/>
</dbReference>
<gene>
    <name evidence="2" type="ORF">HNP46_000197</name>
</gene>
<comment type="caution">
    <text evidence="2">The sequence shown here is derived from an EMBL/GenBank/DDBJ whole genome shotgun (WGS) entry which is preliminary data.</text>
</comment>
<evidence type="ECO:0000256" key="1">
    <source>
        <dbReference type="SAM" id="SignalP"/>
    </source>
</evidence>
<feature type="signal peptide" evidence="1">
    <location>
        <begin position="1"/>
        <end position="26"/>
    </location>
</feature>
<dbReference type="PROSITE" id="PS51257">
    <property type="entry name" value="PROKAR_LIPOPROTEIN"/>
    <property type="match status" value="1"/>
</dbReference>
<feature type="chain" id="PRO_5031010406" evidence="1">
    <location>
        <begin position="27"/>
        <end position="160"/>
    </location>
</feature>
<protein>
    <submittedName>
        <fullName evidence="2">Uncharacterized protein</fullName>
    </submittedName>
</protein>
<dbReference type="Proteomes" id="UP000566995">
    <property type="component" value="Unassembled WGS sequence"/>
</dbReference>
<evidence type="ECO:0000313" key="2">
    <source>
        <dbReference type="EMBL" id="MBB4861386.1"/>
    </source>
</evidence>
<accession>A0A7W7KEJ3</accession>
<evidence type="ECO:0000313" key="3">
    <source>
        <dbReference type="Proteomes" id="UP000566995"/>
    </source>
</evidence>
<organism evidence="2 3">
    <name type="scientific">Pseudomonas nitroreducens</name>
    <dbReference type="NCBI Taxonomy" id="46680"/>
    <lineage>
        <taxon>Bacteria</taxon>
        <taxon>Pseudomonadati</taxon>
        <taxon>Pseudomonadota</taxon>
        <taxon>Gammaproteobacteria</taxon>
        <taxon>Pseudomonadales</taxon>
        <taxon>Pseudomonadaceae</taxon>
        <taxon>Pseudomonas</taxon>
    </lineage>
</organism>
<proteinExistence type="predicted"/>
<name>A0A7W7KEJ3_PSENT</name>
<sequence>MKFAKSSFLVMAAMSAALFIATPASAGSCQSLKDRFAKVFGTLPGINGCVNISKTANLDDNPYVYTSKDGGDCGLGLQMPGLPDFGGGADGFNLCGMAKMVTGDTVNKINSAMQEKANAATGAISEKYDAVSQNTGMTPEEIGAISKSVMGASGGGVIVN</sequence>